<dbReference type="EMBL" id="SPQQ01000003">
    <property type="protein sequence ID" value="TGE38657.1"/>
    <property type="molecule type" value="Genomic_DNA"/>
</dbReference>
<dbReference type="InterPro" id="IPR004014">
    <property type="entry name" value="ATPase_P-typ_cation-transptr_N"/>
</dbReference>
<gene>
    <name evidence="3" type="ORF">E4K67_10295</name>
</gene>
<sequence length="42" mass="4457">MFFSQLNNTMIYILIGAALISGFIGEISDAVIIGIVILINAS</sequence>
<evidence type="ECO:0000313" key="4">
    <source>
        <dbReference type="Proteomes" id="UP000298460"/>
    </source>
</evidence>
<keyword evidence="1" id="KW-0472">Membrane</keyword>
<feature type="domain" description="Cation-transporting P-type ATPase N-terminal" evidence="2">
    <location>
        <begin position="1"/>
        <end position="21"/>
    </location>
</feature>
<proteinExistence type="predicted"/>
<evidence type="ECO:0000259" key="2">
    <source>
        <dbReference type="Pfam" id="PF00690"/>
    </source>
</evidence>
<dbReference type="Pfam" id="PF00690">
    <property type="entry name" value="Cation_ATPase_N"/>
    <property type="match status" value="1"/>
</dbReference>
<organism evidence="3 4">
    <name type="scientific">Desulfosporosinus fructosivorans</name>
    <dbReference type="NCBI Taxonomy" id="2018669"/>
    <lineage>
        <taxon>Bacteria</taxon>
        <taxon>Bacillati</taxon>
        <taxon>Bacillota</taxon>
        <taxon>Clostridia</taxon>
        <taxon>Eubacteriales</taxon>
        <taxon>Desulfitobacteriaceae</taxon>
        <taxon>Desulfosporosinus</taxon>
    </lineage>
</organism>
<keyword evidence="1" id="KW-0812">Transmembrane</keyword>
<name>A0A4Z0R9D6_9FIRM</name>
<evidence type="ECO:0000256" key="1">
    <source>
        <dbReference type="SAM" id="Phobius"/>
    </source>
</evidence>
<keyword evidence="1" id="KW-1133">Transmembrane helix</keyword>
<evidence type="ECO:0000313" key="3">
    <source>
        <dbReference type="EMBL" id="TGE38657.1"/>
    </source>
</evidence>
<dbReference type="Proteomes" id="UP000298460">
    <property type="component" value="Unassembled WGS sequence"/>
</dbReference>
<dbReference type="InterPro" id="IPR023298">
    <property type="entry name" value="ATPase_P-typ_TM_dom_sf"/>
</dbReference>
<dbReference type="SUPFAM" id="SSF81665">
    <property type="entry name" value="Calcium ATPase, transmembrane domain M"/>
    <property type="match status" value="1"/>
</dbReference>
<feature type="transmembrane region" description="Helical" evidence="1">
    <location>
        <begin position="12"/>
        <end position="39"/>
    </location>
</feature>
<dbReference type="AlphaFoldDB" id="A0A4Z0R9D6"/>
<reference evidence="3 4" key="1">
    <citation type="submission" date="2019-03" db="EMBL/GenBank/DDBJ databases">
        <title>Draft Genome Sequence of Desulfosporosinus fructosivorans Strain 63.6F, Isolated from Marine Sediment in the Baltic Sea.</title>
        <authorList>
            <person name="Hausmann B."/>
            <person name="Vandieken V."/>
            <person name="Pjevac P."/>
            <person name="Schreck K."/>
            <person name="Herbold C.W."/>
            <person name="Loy A."/>
        </authorList>
    </citation>
    <scope>NUCLEOTIDE SEQUENCE [LARGE SCALE GENOMIC DNA]</scope>
    <source>
        <strain evidence="3 4">63.6F</strain>
    </source>
</reference>
<keyword evidence="4" id="KW-1185">Reference proteome</keyword>
<accession>A0A4Z0R9D6</accession>
<protein>
    <recommendedName>
        <fullName evidence="2">Cation-transporting P-type ATPase N-terminal domain-containing protein</fullName>
    </recommendedName>
</protein>
<comment type="caution">
    <text evidence="3">The sequence shown here is derived from an EMBL/GenBank/DDBJ whole genome shotgun (WGS) entry which is preliminary data.</text>
</comment>